<dbReference type="Gene3D" id="3.10.100.10">
    <property type="entry name" value="Mannose-Binding Protein A, subunit A"/>
    <property type="match status" value="1"/>
</dbReference>
<name>A0A9J6BDC0_POLVA</name>
<dbReference type="SUPFAM" id="SSF56436">
    <property type="entry name" value="C-type lectin-like"/>
    <property type="match status" value="1"/>
</dbReference>
<evidence type="ECO:0000313" key="2">
    <source>
        <dbReference type="EMBL" id="KAG5667881.1"/>
    </source>
</evidence>
<dbReference type="Proteomes" id="UP001107558">
    <property type="component" value="Chromosome 4"/>
</dbReference>
<gene>
    <name evidence="2" type="ORF">PVAND_015847</name>
</gene>
<dbReference type="InterPro" id="IPR016186">
    <property type="entry name" value="C-type_lectin-like/link_sf"/>
</dbReference>
<keyword evidence="3" id="KW-1185">Reference proteome</keyword>
<dbReference type="EMBL" id="JADBJN010000004">
    <property type="protein sequence ID" value="KAG5667881.1"/>
    <property type="molecule type" value="Genomic_DNA"/>
</dbReference>
<comment type="caution">
    <text evidence="2">The sequence shown here is derived from an EMBL/GenBank/DDBJ whole genome shotgun (WGS) entry which is preliminary data.</text>
</comment>
<dbReference type="AlphaFoldDB" id="A0A9J6BDC0"/>
<dbReference type="CDD" id="cd00037">
    <property type="entry name" value="CLECT"/>
    <property type="match status" value="1"/>
</dbReference>
<evidence type="ECO:0000313" key="3">
    <source>
        <dbReference type="Proteomes" id="UP001107558"/>
    </source>
</evidence>
<evidence type="ECO:0000259" key="1">
    <source>
        <dbReference type="Pfam" id="PF00059"/>
    </source>
</evidence>
<organism evidence="2 3">
    <name type="scientific">Polypedilum vanderplanki</name>
    <name type="common">Sleeping chironomid midge</name>
    <dbReference type="NCBI Taxonomy" id="319348"/>
    <lineage>
        <taxon>Eukaryota</taxon>
        <taxon>Metazoa</taxon>
        <taxon>Ecdysozoa</taxon>
        <taxon>Arthropoda</taxon>
        <taxon>Hexapoda</taxon>
        <taxon>Insecta</taxon>
        <taxon>Pterygota</taxon>
        <taxon>Neoptera</taxon>
        <taxon>Endopterygota</taxon>
        <taxon>Diptera</taxon>
        <taxon>Nematocera</taxon>
        <taxon>Chironomoidea</taxon>
        <taxon>Chironomidae</taxon>
        <taxon>Chironominae</taxon>
        <taxon>Polypedilum</taxon>
        <taxon>Polypedilum</taxon>
    </lineage>
</organism>
<proteinExistence type="predicted"/>
<protein>
    <recommendedName>
        <fullName evidence="1">C-type lectin domain-containing protein</fullName>
    </recommendedName>
</protein>
<feature type="domain" description="C-type lectin" evidence="1">
    <location>
        <begin position="1"/>
        <end position="110"/>
    </location>
</feature>
<dbReference type="InterPro" id="IPR016187">
    <property type="entry name" value="CTDL_fold"/>
</dbReference>
<dbReference type="InterPro" id="IPR001304">
    <property type="entry name" value="C-type_lectin-like"/>
</dbReference>
<dbReference type="Pfam" id="PF00059">
    <property type="entry name" value="Lectin_C"/>
    <property type="match status" value="1"/>
</dbReference>
<reference evidence="2" key="1">
    <citation type="submission" date="2021-03" db="EMBL/GenBank/DDBJ databases">
        <title>Chromosome level genome of the anhydrobiotic midge Polypedilum vanderplanki.</title>
        <authorList>
            <person name="Yoshida Y."/>
            <person name="Kikawada T."/>
            <person name="Gusev O."/>
        </authorList>
    </citation>
    <scope>NUCLEOTIDE SEQUENCE</scope>
    <source>
        <strain evidence="2">NIAS01</strain>
        <tissue evidence="2">Whole body or cell culture</tissue>
    </source>
</reference>
<accession>A0A9J6BDC0</accession>
<sequence>MNHDQAHSYCHEIGMDLFTVRSVDQNHALKKIVSSSWSHGHSYWINGKNSNNLWYMYHSLHDFSKKLKYMGFHFHNKGEPGQCLRFAKINGVFGGQGVSCEELHPVLCEFGDKL</sequence>